<organism evidence="1 2">
    <name type="scientific">Halosaccharopolyspora lacisalsi</name>
    <dbReference type="NCBI Taxonomy" id="1000566"/>
    <lineage>
        <taxon>Bacteria</taxon>
        <taxon>Bacillati</taxon>
        <taxon>Actinomycetota</taxon>
        <taxon>Actinomycetes</taxon>
        <taxon>Pseudonocardiales</taxon>
        <taxon>Pseudonocardiaceae</taxon>
        <taxon>Halosaccharopolyspora</taxon>
    </lineage>
</organism>
<dbReference type="Proteomes" id="UP000569329">
    <property type="component" value="Unassembled WGS sequence"/>
</dbReference>
<accession>A0A839DX92</accession>
<dbReference type="AlphaFoldDB" id="A0A839DX92"/>
<dbReference type="EMBL" id="JACGWZ010000001">
    <property type="protein sequence ID" value="MBA8823831.1"/>
    <property type="molecule type" value="Genomic_DNA"/>
</dbReference>
<reference evidence="1 2" key="1">
    <citation type="submission" date="2020-07" db="EMBL/GenBank/DDBJ databases">
        <title>Sequencing the genomes of 1000 actinobacteria strains.</title>
        <authorList>
            <person name="Klenk H.-P."/>
        </authorList>
    </citation>
    <scope>NUCLEOTIDE SEQUENCE [LARGE SCALE GENOMIC DNA]</scope>
    <source>
        <strain evidence="1 2">DSM 45975</strain>
    </source>
</reference>
<name>A0A839DX92_9PSEU</name>
<comment type="caution">
    <text evidence="1">The sequence shown here is derived from an EMBL/GenBank/DDBJ whole genome shotgun (WGS) entry which is preliminary data.</text>
</comment>
<proteinExistence type="predicted"/>
<evidence type="ECO:0000313" key="2">
    <source>
        <dbReference type="Proteomes" id="UP000569329"/>
    </source>
</evidence>
<gene>
    <name evidence="1" type="ORF">FHX42_001160</name>
</gene>
<keyword evidence="2" id="KW-1185">Reference proteome</keyword>
<protein>
    <submittedName>
        <fullName evidence="1">Uncharacterized protein</fullName>
    </submittedName>
</protein>
<sequence>MTMSRPPEIAAEDKQRIVLSVLSGEMTIA</sequence>
<evidence type="ECO:0000313" key="1">
    <source>
        <dbReference type="EMBL" id="MBA8823831.1"/>
    </source>
</evidence>